<comment type="subcellular location">
    <subcellularLocation>
        <location evidence="1">Nucleus</location>
        <location evidence="1">Nucleolus</location>
    </subcellularLocation>
</comment>
<dbReference type="InterPro" id="IPR023797">
    <property type="entry name" value="RNA3'_phos_cyclase_dom"/>
</dbReference>
<dbReference type="GO" id="GO:0004521">
    <property type="term" value="F:RNA endonuclease activity"/>
    <property type="evidence" value="ECO:0007669"/>
    <property type="project" value="TreeGrafter"/>
</dbReference>
<evidence type="ECO:0000259" key="7">
    <source>
        <dbReference type="Pfam" id="PF05189"/>
    </source>
</evidence>
<reference evidence="9" key="2">
    <citation type="submission" date="2023-11" db="UniProtKB">
        <authorList>
            <consortium name="WormBaseParasite"/>
        </authorList>
    </citation>
    <scope>IDENTIFICATION</scope>
</reference>
<evidence type="ECO:0000256" key="1">
    <source>
        <dbReference type="ARBA" id="ARBA00004604"/>
    </source>
</evidence>
<dbReference type="InterPro" id="IPR020719">
    <property type="entry name" value="RNA3'_term_phos_cycl-like_CS"/>
</dbReference>
<evidence type="ECO:0000313" key="9">
    <source>
        <dbReference type="WBParaSite" id="TREG1_4460.1"/>
    </source>
</evidence>
<dbReference type="SUPFAM" id="SSF55205">
    <property type="entry name" value="EPT/RTPC-like"/>
    <property type="match status" value="1"/>
</dbReference>
<dbReference type="Proteomes" id="UP000050795">
    <property type="component" value="Unassembled WGS sequence"/>
</dbReference>
<dbReference type="GO" id="GO:0000479">
    <property type="term" value="P:endonucleolytic cleavage of tricistronic rRNA transcript (SSU-rRNA, 5.8S rRNA, LSU-rRNA)"/>
    <property type="evidence" value="ECO:0007669"/>
    <property type="project" value="TreeGrafter"/>
</dbReference>
<sequence>MVSSVLAEGHGNFRVKLALSLISCKKLILKCIRHKSANPGVDDAEVCLLKLVDEISNGSVIKINDTGTAVTIFPGTLVGGTFTFECCKSRGLGYYVEFLLMVAPFCKTPIEATLTGVTNIPHDPSLDMIIQSWLPIYKSVIGLSASASIKIDILKRGVFPGGGGEVSLFLKPCSGITPMNKVDVGKVYRIRGIAWSCRVSSSYGQRVVCGAKALLNRFLSDVYITLDHRKGQYSGQSPGFGLTLWAERKDGGLYSSEAMSDPEGNDSTFMDAETIGKLAASRLLDQIYRGGFIDSGSQSLAFILMACESGRNASRLAVGNLSDYSVYTLRLIRQFLGVTFNFQYEAVNATVKPVEGGGEEGEEKKEEDEEETSKVSEEPVDSDRKILIATCFGAGIQNVNKSIR</sequence>
<dbReference type="InterPro" id="IPR013792">
    <property type="entry name" value="RNA3'P_cycl/enolpyr_Trfase_a/b"/>
</dbReference>
<evidence type="ECO:0000256" key="2">
    <source>
        <dbReference type="ARBA" id="ARBA00007089"/>
    </source>
</evidence>
<comment type="similarity">
    <text evidence="2">Belongs to the RNA 3'-terminal cyclase family. Type 2 subfamily.</text>
</comment>
<dbReference type="InterPro" id="IPR037136">
    <property type="entry name" value="RNA3'_phos_cyclase_dom_sf"/>
</dbReference>
<dbReference type="PROSITE" id="PS01287">
    <property type="entry name" value="RTC"/>
    <property type="match status" value="1"/>
</dbReference>
<dbReference type="InterPro" id="IPR000228">
    <property type="entry name" value="RNA3'_term_phos_cyc"/>
</dbReference>
<dbReference type="Pfam" id="PF05189">
    <property type="entry name" value="RTC_insert"/>
    <property type="match status" value="1"/>
</dbReference>
<reference evidence="8" key="1">
    <citation type="submission" date="2022-06" db="EMBL/GenBank/DDBJ databases">
        <authorList>
            <person name="Berger JAMES D."/>
            <person name="Berger JAMES D."/>
        </authorList>
    </citation>
    <scope>NUCLEOTIDE SEQUENCE [LARGE SCALE GENOMIC DNA]</scope>
</reference>
<accession>A0AA85JVB5</accession>
<dbReference type="Gene3D" id="3.30.360.20">
    <property type="entry name" value="RNA 3'-terminal phosphate cyclase, insert domain"/>
    <property type="match status" value="1"/>
</dbReference>
<evidence type="ECO:0000313" key="8">
    <source>
        <dbReference type="Proteomes" id="UP000050795"/>
    </source>
</evidence>
<proteinExistence type="inferred from homology"/>
<evidence type="ECO:0000256" key="5">
    <source>
        <dbReference type="SAM" id="MobiDB-lite"/>
    </source>
</evidence>
<keyword evidence="4" id="KW-0539">Nucleus</keyword>
<feature type="domain" description="RNA 3'-terminal phosphate cyclase" evidence="6">
    <location>
        <begin position="7"/>
        <end position="341"/>
    </location>
</feature>
<evidence type="ECO:0000259" key="6">
    <source>
        <dbReference type="Pfam" id="PF01137"/>
    </source>
</evidence>
<dbReference type="PANTHER" id="PTHR11096">
    <property type="entry name" value="RNA 3' TERMINAL PHOSPHATE CYCLASE"/>
    <property type="match status" value="1"/>
</dbReference>
<dbReference type="InterPro" id="IPR016443">
    <property type="entry name" value="RNA3'_term_phos_cyc_type_2"/>
</dbReference>
<dbReference type="WBParaSite" id="TREG1_4460.1">
    <property type="protein sequence ID" value="TREG1_4460.1"/>
    <property type="gene ID" value="TREG1_4460"/>
</dbReference>
<evidence type="ECO:0008006" key="10">
    <source>
        <dbReference type="Google" id="ProtNLM"/>
    </source>
</evidence>
<protein>
    <recommendedName>
        <fullName evidence="10">RNA 3'-terminal phosphate cyclase-like protein</fullName>
    </recommendedName>
</protein>
<dbReference type="NCBIfam" id="TIGR03400">
    <property type="entry name" value="18S_RNA_Rcl1p"/>
    <property type="match status" value="1"/>
</dbReference>
<dbReference type="AlphaFoldDB" id="A0AA85JVB5"/>
<dbReference type="Pfam" id="PF01137">
    <property type="entry name" value="RTC"/>
    <property type="match status" value="1"/>
</dbReference>
<dbReference type="GO" id="GO:0005730">
    <property type="term" value="C:nucleolus"/>
    <property type="evidence" value="ECO:0007669"/>
    <property type="project" value="UniProtKB-SubCell"/>
</dbReference>
<feature type="region of interest" description="Disordered" evidence="5">
    <location>
        <begin position="353"/>
        <end position="381"/>
    </location>
</feature>
<name>A0AA85JVB5_TRIRE</name>
<organism evidence="8 9">
    <name type="scientific">Trichobilharzia regenti</name>
    <name type="common">Nasal bird schistosome</name>
    <dbReference type="NCBI Taxonomy" id="157069"/>
    <lineage>
        <taxon>Eukaryota</taxon>
        <taxon>Metazoa</taxon>
        <taxon>Spiralia</taxon>
        <taxon>Lophotrochozoa</taxon>
        <taxon>Platyhelminthes</taxon>
        <taxon>Trematoda</taxon>
        <taxon>Digenea</taxon>
        <taxon>Strigeidida</taxon>
        <taxon>Schistosomatoidea</taxon>
        <taxon>Schistosomatidae</taxon>
        <taxon>Trichobilharzia</taxon>
    </lineage>
</organism>
<dbReference type="InterPro" id="IPR036553">
    <property type="entry name" value="RPTC_insert"/>
</dbReference>
<dbReference type="InterPro" id="IPR013791">
    <property type="entry name" value="RNA3'-term_phos_cycl_insert"/>
</dbReference>
<keyword evidence="8" id="KW-1185">Reference proteome</keyword>
<keyword evidence="3" id="KW-0690">Ribosome biogenesis</keyword>
<dbReference type="PANTHER" id="PTHR11096:SF1">
    <property type="entry name" value="RNA 3'-TERMINAL PHOSPHATE CYCLASE-LIKE PROTEIN"/>
    <property type="match status" value="1"/>
</dbReference>
<evidence type="ECO:0000256" key="3">
    <source>
        <dbReference type="ARBA" id="ARBA00022517"/>
    </source>
</evidence>
<feature type="compositionally biased region" description="Acidic residues" evidence="5">
    <location>
        <begin position="357"/>
        <end position="371"/>
    </location>
</feature>
<dbReference type="Gene3D" id="3.65.10.20">
    <property type="entry name" value="RNA 3'-terminal phosphate cyclase domain"/>
    <property type="match status" value="1"/>
</dbReference>
<feature type="domain" description="RNA 3'-terminal phosphate cyclase insert" evidence="7">
    <location>
        <begin position="183"/>
        <end position="287"/>
    </location>
</feature>
<feature type="compositionally biased region" description="Basic and acidic residues" evidence="5">
    <location>
        <begin position="372"/>
        <end position="381"/>
    </location>
</feature>
<evidence type="ECO:0000256" key="4">
    <source>
        <dbReference type="ARBA" id="ARBA00023242"/>
    </source>
</evidence>